<keyword evidence="3 7" id="KW-0812">Transmembrane</keyword>
<evidence type="ECO:0000256" key="4">
    <source>
        <dbReference type="ARBA" id="ARBA00022989"/>
    </source>
</evidence>
<dbReference type="PANTHER" id="PTHR20855:SF52">
    <property type="entry name" value="ADIPONECTIN RECEPTOR PROTEIN"/>
    <property type="match status" value="1"/>
</dbReference>
<organism evidence="8 9">
    <name type="scientific">Oopsacas minuta</name>
    <dbReference type="NCBI Taxonomy" id="111878"/>
    <lineage>
        <taxon>Eukaryota</taxon>
        <taxon>Metazoa</taxon>
        <taxon>Porifera</taxon>
        <taxon>Hexactinellida</taxon>
        <taxon>Hexasterophora</taxon>
        <taxon>Lyssacinosida</taxon>
        <taxon>Leucopsacidae</taxon>
        <taxon>Oopsacas</taxon>
    </lineage>
</organism>
<feature type="binding site" evidence="6">
    <location>
        <position position="250"/>
    </location>
    <ligand>
        <name>Zn(2+)</name>
        <dbReference type="ChEBI" id="CHEBI:29105"/>
    </ligand>
</feature>
<evidence type="ECO:0000313" key="8">
    <source>
        <dbReference type="EMBL" id="KAI6654965.1"/>
    </source>
</evidence>
<comment type="similarity">
    <text evidence="2">Belongs to the ADIPOR family.</text>
</comment>
<dbReference type="InterPro" id="IPR004254">
    <property type="entry name" value="AdipoR/HlyIII-related"/>
</dbReference>
<accession>A0AAV7K2F8</accession>
<reference evidence="8 9" key="1">
    <citation type="journal article" date="2023" name="BMC Biol.">
        <title>The compact genome of the sponge Oopsacas minuta (Hexactinellida) is lacking key metazoan core genes.</title>
        <authorList>
            <person name="Santini S."/>
            <person name="Schenkelaars Q."/>
            <person name="Jourda C."/>
            <person name="Duchesne M."/>
            <person name="Belahbib H."/>
            <person name="Rocher C."/>
            <person name="Selva M."/>
            <person name="Riesgo A."/>
            <person name="Vervoort M."/>
            <person name="Leys S.P."/>
            <person name="Kodjabachian L."/>
            <person name="Le Bivic A."/>
            <person name="Borchiellini C."/>
            <person name="Claverie J.M."/>
            <person name="Renard E."/>
        </authorList>
    </citation>
    <scope>NUCLEOTIDE SEQUENCE [LARGE SCALE GENOMIC DNA]</scope>
    <source>
        <strain evidence="8">SPO-2</strain>
    </source>
</reference>
<feature type="transmembrane region" description="Helical" evidence="7">
    <location>
        <begin position="209"/>
        <end position="227"/>
    </location>
</feature>
<dbReference type="AlphaFoldDB" id="A0AAV7K2F8"/>
<dbReference type="Pfam" id="PF03006">
    <property type="entry name" value="HlyIII"/>
    <property type="match status" value="1"/>
</dbReference>
<protein>
    <submittedName>
        <fullName evidence="8">Uncharacterized protein</fullName>
    </submittedName>
</protein>
<keyword evidence="9" id="KW-1185">Reference proteome</keyword>
<comment type="subcellular location">
    <subcellularLocation>
        <location evidence="1">Membrane</location>
        <topology evidence="1">Multi-pass membrane protein</topology>
    </subcellularLocation>
</comment>
<dbReference type="GO" id="GO:0038023">
    <property type="term" value="F:signaling receptor activity"/>
    <property type="evidence" value="ECO:0007669"/>
    <property type="project" value="TreeGrafter"/>
</dbReference>
<sequence>MSLRGLSANSVSHWLREPYILSGYRRIGLSPVSCVKTMFRSDNNEVVNFWTHFVPFMVWAYWLWDSYRDITDTRYLPLVCYWVGSLLYTFLSSFAHLFNAISYKFRHFCFFMDYSGIALYEMGGIIASFYYYRPLNRPTFQFEYTYLGLGALLTMSVVPITCLSRFYWRRYRFIIRSLAYMQPFLWSNTLIYVLYLFPDGSETFIYKQLYSHFAIVVFSILLVFVFASKLPERLSPGSFDIIGGSHQWAHVFSTAVTTLHLRLMKTDIDNRWPELMIQSVKPTFLTTAWLLGFCTFWMVGISSCIFVYVYKGILVEEDNNNKEE</sequence>
<evidence type="ECO:0000313" key="9">
    <source>
        <dbReference type="Proteomes" id="UP001165289"/>
    </source>
</evidence>
<feature type="transmembrane region" description="Helical" evidence="7">
    <location>
        <begin position="288"/>
        <end position="310"/>
    </location>
</feature>
<evidence type="ECO:0000256" key="3">
    <source>
        <dbReference type="ARBA" id="ARBA00022692"/>
    </source>
</evidence>
<feature type="transmembrane region" description="Helical" evidence="7">
    <location>
        <begin position="144"/>
        <end position="166"/>
    </location>
</feature>
<feature type="binding site" evidence="6">
    <location>
        <position position="96"/>
    </location>
    <ligand>
        <name>Zn(2+)</name>
        <dbReference type="ChEBI" id="CHEBI:29105"/>
    </ligand>
</feature>
<keyword evidence="6" id="KW-0479">Metal-binding</keyword>
<dbReference type="EMBL" id="JAKMXF010000221">
    <property type="protein sequence ID" value="KAI6654965.1"/>
    <property type="molecule type" value="Genomic_DNA"/>
</dbReference>
<dbReference type="GO" id="GO:0016020">
    <property type="term" value="C:membrane"/>
    <property type="evidence" value="ECO:0007669"/>
    <property type="project" value="UniProtKB-SubCell"/>
</dbReference>
<gene>
    <name evidence="8" type="ORF">LOD99_2843</name>
</gene>
<feature type="transmembrane region" description="Helical" evidence="7">
    <location>
        <begin position="178"/>
        <end position="197"/>
    </location>
</feature>
<keyword evidence="6" id="KW-0862">Zinc</keyword>
<comment type="caution">
    <text evidence="8">The sequence shown here is derived from an EMBL/GenBank/DDBJ whole genome shotgun (WGS) entry which is preliminary data.</text>
</comment>
<dbReference type="GO" id="GO:0046872">
    <property type="term" value="F:metal ion binding"/>
    <property type="evidence" value="ECO:0007669"/>
    <property type="project" value="UniProtKB-KW"/>
</dbReference>
<evidence type="ECO:0000256" key="2">
    <source>
        <dbReference type="ARBA" id="ARBA00007018"/>
    </source>
</evidence>
<feature type="transmembrane region" description="Helical" evidence="7">
    <location>
        <begin position="110"/>
        <end position="132"/>
    </location>
</feature>
<dbReference type="Proteomes" id="UP001165289">
    <property type="component" value="Unassembled WGS sequence"/>
</dbReference>
<dbReference type="PANTHER" id="PTHR20855">
    <property type="entry name" value="ADIPOR/PROGESTIN RECEPTOR-RELATED"/>
    <property type="match status" value="1"/>
</dbReference>
<name>A0AAV7K2F8_9METZ</name>
<evidence type="ECO:0000256" key="5">
    <source>
        <dbReference type="ARBA" id="ARBA00023136"/>
    </source>
</evidence>
<keyword evidence="5 7" id="KW-0472">Membrane</keyword>
<feature type="transmembrane region" description="Helical" evidence="7">
    <location>
        <begin position="46"/>
        <end position="64"/>
    </location>
</feature>
<feature type="transmembrane region" description="Helical" evidence="7">
    <location>
        <begin position="76"/>
        <end position="98"/>
    </location>
</feature>
<keyword evidence="4 7" id="KW-1133">Transmembrane helix</keyword>
<feature type="binding site" evidence="6">
    <location>
        <position position="246"/>
    </location>
    <ligand>
        <name>Zn(2+)</name>
        <dbReference type="ChEBI" id="CHEBI:29105"/>
    </ligand>
</feature>
<evidence type="ECO:0000256" key="1">
    <source>
        <dbReference type="ARBA" id="ARBA00004141"/>
    </source>
</evidence>
<proteinExistence type="inferred from homology"/>
<evidence type="ECO:0000256" key="6">
    <source>
        <dbReference type="PIRSR" id="PIRSR604254-1"/>
    </source>
</evidence>
<evidence type="ECO:0000256" key="7">
    <source>
        <dbReference type="SAM" id="Phobius"/>
    </source>
</evidence>